<evidence type="ECO:0000313" key="2">
    <source>
        <dbReference type="EMBL" id="GGZ62520.1"/>
    </source>
</evidence>
<accession>A0ABQ3BZM2</accession>
<evidence type="ECO:0000313" key="3">
    <source>
        <dbReference type="Proteomes" id="UP000643403"/>
    </source>
</evidence>
<protein>
    <recommendedName>
        <fullName evidence="4">Antitoxin Xre/MbcA/ParS-like toxin-binding domain-containing protein</fullName>
    </recommendedName>
</protein>
<dbReference type="Proteomes" id="UP000643403">
    <property type="component" value="Unassembled WGS sequence"/>
</dbReference>
<feature type="region of interest" description="Disordered" evidence="1">
    <location>
        <begin position="1"/>
        <end position="20"/>
    </location>
</feature>
<organism evidence="2 3">
    <name type="scientific">Cognatilysobacter xinjiangensis</name>
    <dbReference type="NCBI Taxonomy" id="546892"/>
    <lineage>
        <taxon>Bacteria</taxon>
        <taxon>Pseudomonadati</taxon>
        <taxon>Pseudomonadota</taxon>
        <taxon>Gammaproteobacteria</taxon>
        <taxon>Lysobacterales</taxon>
        <taxon>Lysobacteraceae</taxon>
        <taxon>Cognatilysobacter</taxon>
    </lineage>
</organism>
<keyword evidence="3" id="KW-1185">Reference proteome</keyword>
<gene>
    <name evidence="2" type="ORF">GCM10008101_15890</name>
</gene>
<dbReference type="EMBL" id="BMXY01000001">
    <property type="protein sequence ID" value="GGZ62520.1"/>
    <property type="molecule type" value="Genomic_DNA"/>
</dbReference>
<reference evidence="3" key="1">
    <citation type="journal article" date="2019" name="Int. J. Syst. Evol. Microbiol.">
        <title>The Global Catalogue of Microorganisms (GCM) 10K type strain sequencing project: providing services to taxonomists for standard genome sequencing and annotation.</title>
        <authorList>
            <consortium name="The Broad Institute Genomics Platform"/>
            <consortium name="The Broad Institute Genome Sequencing Center for Infectious Disease"/>
            <person name="Wu L."/>
            <person name="Ma J."/>
        </authorList>
    </citation>
    <scope>NUCLEOTIDE SEQUENCE [LARGE SCALE GENOMIC DNA]</scope>
    <source>
        <strain evidence="3">KCTC 22558</strain>
    </source>
</reference>
<sequence length="140" mass="14873">MAEADGMQTHALTQAVDVRRGNARESSEALALDARRAAAGLGLSAPDLEALLEIDASTAASIRSGGARIQSGSALATRVLLLVRLQRALGDVYGSVDQANQWLDAVEPSLGDKPRALLRTHDGLGRVVSQIERRCKDCLW</sequence>
<name>A0ABQ3BZM2_9GAMM</name>
<evidence type="ECO:0000256" key="1">
    <source>
        <dbReference type="SAM" id="MobiDB-lite"/>
    </source>
</evidence>
<comment type="caution">
    <text evidence="2">The sequence shown here is derived from an EMBL/GenBank/DDBJ whole genome shotgun (WGS) entry which is preliminary data.</text>
</comment>
<proteinExistence type="predicted"/>
<evidence type="ECO:0008006" key="4">
    <source>
        <dbReference type="Google" id="ProtNLM"/>
    </source>
</evidence>